<comment type="function">
    <text evidence="1">Responsible for methylating the 5'-cap structure of mRNAs.</text>
</comment>
<evidence type="ECO:0000256" key="17">
    <source>
        <dbReference type="SAM" id="MobiDB-lite"/>
    </source>
</evidence>
<dbReference type="EMBL" id="JAWDJX010000059">
    <property type="protein sequence ID" value="KAK3047586.1"/>
    <property type="molecule type" value="Genomic_DNA"/>
</dbReference>
<evidence type="ECO:0000256" key="2">
    <source>
        <dbReference type="ARBA" id="ARBA00004123"/>
    </source>
</evidence>
<feature type="site" description="mRNA cap binding" evidence="16">
    <location>
        <position position="210"/>
    </location>
</feature>
<feature type="compositionally biased region" description="Basic and acidic residues" evidence="17">
    <location>
        <begin position="117"/>
        <end position="135"/>
    </location>
</feature>
<organism evidence="19 20">
    <name type="scientific">Extremus antarcticus</name>
    <dbReference type="NCBI Taxonomy" id="702011"/>
    <lineage>
        <taxon>Eukaryota</taxon>
        <taxon>Fungi</taxon>
        <taxon>Dikarya</taxon>
        <taxon>Ascomycota</taxon>
        <taxon>Pezizomycotina</taxon>
        <taxon>Dothideomycetes</taxon>
        <taxon>Dothideomycetidae</taxon>
        <taxon>Mycosphaerellales</taxon>
        <taxon>Extremaceae</taxon>
        <taxon>Extremus</taxon>
    </lineage>
</organism>
<dbReference type="Pfam" id="PF03291">
    <property type="entry name" value="mRNA_G-N7_MeTrfase"/>
    <property type="match status" value="2"/>
</dbReference>
<evidence type="ECO:0000256" key="3">
    <source>
        <dbReference type="ARBA" id="ARBA00011926"/>
    </source>
</evidence>
<feature type="domain" description="MRNA cap 0 methyltransferase" evidence="18">
    <location>
        <begin position="137"/>
        <end position="528"/>
    </location>
</feature>
<feature type="compositionally biased region" description="Basic and acidic residues" evidence="17">
    <location>
        <begin position="85"/>
        <end position="107"/>
    </location>
</feature>
<keyword evidence="8 15" id="KW-0694">RNA-binding</keyword>
<accession>A0AAJ0D6Z1</accession>
<dbReference type="GO" id="GO:0004482">
    <property type="term" value="F:mRNA 5'-cap (guanine-N7-)-methyltransferase activity"/>
    <property type="evidence" value="ECO:0007669"/>
    <property type="project" value="UniProtKB-EC"/>
</dbReference>
<dbReference type="AlphaFoldDB" id="A0AAJ0D6Z1"/>
<evidence type="ECO:0000256" key="14">
    <source>
        <dbReference type="ARBA" id="ARBA00049739"/>
    </source>
</evidence>
<feature type="site" description="mRNA cap binding" evidence="16">
    <location>
        <position position="282"/>
    </location>
</feature>
<evidence type="ECO:0000256" key="5">
    <source>
        <dbReference type="ARBA" id="ARBA00022664"/>
    </source>
</evidence>
<feature type="site" description="mRNA cap binding" evidence="16">
    <location>
        <position position="183"/>
    </location>
</feature>
<feature type="region of interest" description="Disordered" evidence="17">
    <location>
        <begin position="1"/>
        <end position="135"/>
    </location>
</feature>
<dbReference type="Proteomes" id="UP001271007">
    <property type="component" value="Unassembled WGS sequence"/>
</dbReference>
<dbReference type="GO" id="GO:0003723">
    <property type="term" value="F:RNA binding"/>
    <property type="evidence" value="ECO:0007669"/>
    <property type="project" value="UniProtKB-KW"/>
</dbReference>
<dbReference type="GO" id="GO:0005634">
    <property type="term" value="C:nucleus"/>
    <property type="evidence" value="ECO:0007669"/>
    <property type="project" value="UniProtKB-SubCell"/>
</dbReference>
<evidence type="ECO:0000313" key="19">
    <source>
        <dbReference type="EMBL" id="KAK3047586.1"/>
    </source>
</evidence>
<keyword evidence="9 15" id="KW-0506">mRNA capping</keyword>
<evidence type="ECO:0000256" key="13">
    <source>
        <dbReference type="ARBA" id="ARBA00044712"/>
    </source>
</evidence>
<evidence type="ECO:0000313" key="20">
    <source>
        <dbReference type="Proteomes" id="UP001271007"/>
    </source>
</evidence>
<evidence type="ECO:0000256" key="16">
    <source>
        <dbReference type="PIRSR" id="PIRSR028762-2"/>
    </source>
</evidence>
<name>A0AAJ0D6Z1_9PEZI</name>
<feature type="site" description="mRNA cap binding" evidence="16">
    <location>
        <position position="177"/>
    </location>
</feature>
<evidence type="ECO:0000256" key="7">
    <source>
        <dbReference type="ARBA" id="ARBA00022691"/>
    </source>
</evidence>
<evidence type="ECO:0000259" key="18">
    <source>
        <dbReference type="PROSITE" id="PS51562"/>
    </source>
</evidence>
<evidence type="ECO:0000256" key="9">
    <source>
        <dbReference type="ARBA" id="ARBA00023042"/>
    </source>
</evidence>
<dbReference type="InterPro" id="IPR029063">
    <property type="entry name" value="SAM-dependent_MTases_sf"/>
</dbReference>
<dbReference type="PIRSF" id="PIRSF028762">
    <property type="entry name" value="ABD1"/>
    <property type="match status" value="1"/>
</dbReference>
<dbReference type="InterPro" id="IPR039753">
    <property type="entry name" value="RG7MT1"/>
</dbReference>
<dbReference type="InterPro" id="IPR004971">
    <property type="entry name" value="mRNA_G-N7_MeTrfase_dom"/>
</dbReference>
<keyword evidence="5 15" id="KW-0507">mRNA processing</keyword>
<dbReference type="SUPFAM" id="SSF53335">
    <property type="entry name" value="S-adenosyl-L-methionine-dependent methyltransferases"/>
    <property type="match status" value="1"/>
</dbReference>
<proteinExistence type="inferred from homology"/>
<keyword evidence="20" id="KW-1185">Reference proteome</keyword>
<keyword evidence="7 15" id="KW-0949">S-adenosyl-L-methionine</keyword>
<dbReference type="PANTHER" id="PTHR12189:SF2">
    <property type="entry name" value="MRNA CAP GUANINE-N7 METHYLTRANSFERASE"/>
    <property type="match status" value="1"/>
</dbReference>
<dbReference type="PROSITE" id="PS51562">
    <property type="entry name" value="RNA_CAP0_MT"/>
    <property type="match status" value="1"/>
</dbReference>
<keyword evidence="6 15" id="KW-0808">Transferase</keyword>
<evidence type="ECO:0000256" key="1">
    <source>
        <dbReference type="ARBA" id="ARBA00003378"/>
    </source>
</evidence>
<feature type="binding site" evidence="16">
    <location>
        <begin position="146"/>
        <end position="147"/>
    </location>
    <ligand>
        <name>mRNA</name>
        <dbReference type="ChEBI" id="CHEBI:33699"/>
    </ligand>
</feature>
<feature type="site" description="mRNA cap binding" evidence="16">
    <location>
        <position position="438"/>
    </location>
</feature>
<comment type="similarity">
    <text evidence="15">Belongs to the class I-like SAM-binding methyltransferase superfamily. mRNA cap 0 methyltransferase family.</text>
</comment>
<keyword evidence="4 15" id="KW-0489">Methyltransferase</keyword>
<reference evidence="19" key="1">
    <citation type="submission" date="2023-04" db="EMBL/GenBank/DDBJ databases">
        <title>Black Yeasts Isolated from many extreme environments.</title>
        <authorList>
            <person name="Coleine C."/>
            <person name="Stajich J.E."/>
            <person name="Selbmann L."/>
        </authorList>
    </citation>
    <scope>NUCLEOTIDE SEQUENCE</scope>
    <source>
        <strain evidence="19">CCFEE 5312</strain>
    </source>
</reference>
<gene>
    <name evidence="19" type="primary">ABD1</name>
    <name evidence="19" type="ORF">LTR09_010970</name>
</gene>
<evidence type="ECO:0000256" key="6">
    <source>
        <dbReference type="ARBA" id="ARBA00022679"/>
    </source>
</evidence>
<evidence type="ECO:0000256" key="12">
    <source>
        <dbReference type="ARBA" id="ARBA00033387"/>
    </source>
</evidence>
<dbReference type="InterPro" id="IPR016899">
    <property type="entry name" value="mRNA_G-N7_MeTrfase_euk"/>
</dbReference>
<dbReference type="Gene3D" id="3.40.50.150">
    <property type="entry name" value="Vaccinia Virus protein VP39"/>
    <property type="match status" value="1"/>
</dbReference>
<feature type="region of interest" description="Disordered" evidence="17">
    <location>
        <begin position="329"/>
        <end position="390"/>
    </location>
</feature>
<evidence type="ECO:0000256" key="8">
    <source>
        <dbReference type="ARBA" id="ARBA00022884"/>
    </source>
</evidence>
<dbReference type="PANTHER" id="PTHR12189">
    <property type="entry name" value="MRNA GUANINE-7- METHYLTRANSFERASE"/>
    <property type="match status" value="1"/>
</dbReference>
<comment type="catalytic activity">
    <reaction evidence="13">
        <text>a 5'-end (5'-triphosphoguanosine)-ribonucleoside in mRNA + S-adenosyl-L-methionine = a 5'-end (N(7)-methyl 5'-triphosphoguanosine)-ribonucleoside in mRNA + S-adenosyl-L-homocysteine</text>
        <dbReference type="Rhea" id="RHEA:67008"/>
        <dbReference type="Rhea" id="RHEA-COMP:17166"/>
        <dbReference type="Rhea" id="RHEA-COMP:17167"/>
        <dbReference type="ChEBI" id="CHEBI:57856"/>
        <dbReference type="ChEBI" id="CHEBI:59789"/>
        <dbReference type="ChEBI" id="CHEBI:156461"/>
        <dbReference type="ChEBI" id="CHEBI:167617"/>
        <dbReference type="EC" id="2.1.1.56"/>
    </reaction>
</comment>
<evidence type="ECO:0000256" key="15">
    <source>
        <dbReference type="PIRNR" id="PIRNR028762"/>
    </source>
</evidence>
<keyword evidence="10 15" id="KW-0539">Nucleus</keyword>
<evidence type="ECO:0000256" key="11">
    <source>
        <dbReference type="ARBA" id="ARBA00032772"/>
    </source>
</evidence>
<feature type="compositionally biased region" description="Acidic residues" evidence="17">
    <location>
        <begin position="340"/>
        <end position="354"/>
    </location>
</feature>
<evidence type="ECO:0000256" key="10">
    <source>
        <dbReference type="ARBA" id="ARBA00023242"/>
    </source>
</evidence>
<comment type="caution">
    <text evidence="19">The sequence shown here is derived from an EMBL/GenBank/DDBJ whole genome shotgun (WGS) entry which is preliminary data.</text>
</comment>
<evidence type="ECO:0000256" key="4">
    <source>
        <dbReference type="ARBA" id="ARBA00022603"/>
    </source>
</evidence>
<feature type="compositionally biased region" description="Polar residues" evidence="17">
    <location>
        <begin position="30"/>
        <end position="43"/>
    </location>
</feature>
<dbReference type="EC" id="2.1.1.56" evidence="3 15"/>
<protein>
    <recommendedName>
        <fullName evidence="14 15">mRNA cap guanine-N(7) methyltransferase</fullName>
        <ecNumber evidence="3 15">2.1.1.56</ecNumber>
    </recommendedName>
    <alternativeName>
        <fullName evidence="11 15">mRNA (guanine-N(7))-methyltransferase</fullName>
    </alternativeName>
    <alternativeName>
        <fullName evidence="12 15">mRNA cap methyltransferase</fullName>
    </alternativeName>
</protein>
<comment type="subcellular location">
    <subcellularLocation>
        <location evidence="2 15">Nucleus</location>
    </subcellularLocation>
</comment>
<feature type="site" description="mRNA cap binding" evidence="16">
    <location>
        <position position="520"/>
    </location>
</feature>
<sequence length="528" mass="59376">MAPSSTADLPPSNVSERRQPNERKRKRGSALSSNNSTRTSTPHAYSRRSPPRQAPPKPADDPENEEEGDRSPPRKLKRPGQGARISREQFEARRRGQEEEDRQRLAEKQQNATNAELARDHYNNVEQRGRQWRQTDSKIKGLRNLNNWIKSTLIQKFSRPEGPPPEHYFVLDMACGKGGDIGKWEKAPIVPALYVGCDIADISINQARGRYDEALRKNRGRHGRQTMQAEFYVQDTFGQPLSNIETIRKVGFNPNAGPASGVIQPGMMSGGFHCVSMMFALHYSFESEDLVRGMLKNVAGALVKRGRFIAVMPNSDVISAQVMKLLRAESGAEPTKEGSEDGEVEPEDDDSDGWDPEKPSEPADDWDPEKPSEPTPAALPENNTAPKAPLEWGNSLYTVRFPRDQPLTQRQLPADGVFRPPYGWKYHYQLEEAVDVPEFVVPWEGFRALAEEYGLELMYRKGFKEVLKEVWDEGDGTFPVDGEGAQREQEDLRALAERMGVLKGGSLEVGDQDMEAAGFYHAFCFYKT</sequence>